<evidence type="ECO:0000313" key="13">
    <source>
        <dbReference type="Proteomes" id="UP000277580"/>
    </source>
</evidence>
<evidence type="ECO:0000259" key="11">
    <source>
        <dbReference type="PROSITE" id="PS51215"/>
    </source>
</evidence>
<evidence type="ECO:0000259" key="9">
    <source>
        <dbReference type="PROSITE" id="PS50280"/>
    </source>
</evidence>
<dbReference type="GO" id="GO:0042054">
    <property type="term" value="F:histone methyltransferase activity"/>
    <property type="evidence" value="ECO:0007669"/>
    <property type="project" value="InterPro"/>
</dbReference>
<proteinExistence type="predicted"/>
<dbReference type="InterPro" id="IPR003616">
    <property type="entry name" value="Post-SET_dom"/>
</dbReference>
<dbReference type="GO" id="GO:0032259">
    <property type="term" value="P:methylation"/>
    <property type="evidence" value="ECO:0007669"/>
    <property type="project" value="UniProtKB-KW"/>
</dbReference>
<feature type="compositionally biased region" description="Low complexity" evidence="8">
    <location>
        <begin position="1"/>
        <end position="29"/>
    </location>
</feature>
<dbReference type="InterPro" id="IPR046341">
    <property type="entry name" value="SET_dom_sf"/>
</dbReference>
<feature type="domain" description="AWS" evidence="11">
    <location>
        <begin position="360"/>
        <end position="406"/>
    </location>
</feature>
<feature type="region of interest" description="Disordered" evidence="8">
    <location>
        <begin position="1"/>
        <end position="250"/>
    </location>
</feature>
<evidence type="ECO:0000256" key="8">
    <source>
        <dbReference type="SAM" id="MobiDB-lite"/>
    </source>
</evidence>
<dbReference type="Pfam" id="PF17907">
    <property type="entry name" value="AWS"/>
    <property type="match status" value="1"/>
</dbReference>
<dbReference type="AlphaFoldDB" id="A0A3N4KG40"/>
<dbReference type="EMBL" id="ML119152">
    <property type="protein sequence ID" value="RPB09503.1"/>
    <property type="molecule type" value="Genomic_DNA"/>
</dbReference>
<keyword evidence="13" id="KW-1185">Reference proteome</keyword>
<evidence type="ECO:0000256" key="3">
    <source>
        <dbReference type="ARBA" id="ARBA00022454"/>
    </source>
</evidence>
<evidence type="ECO:0000259" key="10">
    <source>
        <dbReference type="PROSITE" id="PS50868"/>
    </source>
</evidence>
<feature type="region of interest" description="Disordered" evidence="8">
    <location>
        <begin position="264"/>
        <end position="287"/>
    </location>
</feature>
<dbReference type="PANTHER" id="PTHR22884">
    <property type="entry name" value="SET DOMAIN PROTEINS"/>
    <property type="match status" value="1"/>
</dbReference>
<dbReference type="PROSITE" id="PS51215">
    <property type="entry name" value="AWS"/>
    <property type="match status" value="1"/>
</dbReference>
<feature type="domain" description="SET" evidence="9">
    <location>
        <begin position="417"/>
        <end position="530"/>
    </location>
</feature>
<feature type="region of interest" description="Disordered" evidence="8">
    <location>
        <begin position="557"/>
        <end position="601"/>
    </location>
</feature>
<evidence type="ECO:0000256" key="1">
    <source>
        <dbReference type="ARBA" id="ARBA00004123"/>
    </source>
</evidence>
<dbReference type="PROSITE" id="PS50280">
    <property type="entry name" value="SET"/>
    <property type="match status" value="1"/>
</dbReference>
<dbReference type="InterPro" id="IPR001214">
    <property type="entry name" value="SET_dom"/>
</dbReference>
<dbReference type="GO" id="GO:0005694">
    <property type="term" value="C:chromosome"/>
    <property type="evidence" value="ECO:0007669"/>
    <property type="project" value="UniProtKB-SubCell"/>
</dbReference>
<dbReference type="Proteomes" id="UP000277580">
    <property type="component" value="Unassembled WGS sequence"/>
</dbReference>
<dbReference type="InterPro" id="IPR006560">
    <property type="entry name" value="AWS_dom"/>
</dbReference>
<dbReference type="STRING" id="1392247.A0A3N4KG40"/>
<evidence type="ECO:0000256" key="2">
    <source>
        <dbReference type="ARBA" id="ARBA00004286"/>
    </source>
</evidence>
<evidence type="ECO:0000256" key="5">
    <source>
        <dbReference type="ARBA" id="ARBA00022679"/>
    </source>
</evidence>
<feature type="compositionally biased region" description="Basic and acidic residues" evidence="8">
    <location>
        <begin position="557"/>
        <end position="568"/>
    </location>
</feature>
<evidence type="ECO:0000256" key="6">
    <source>
        <dbReference type="ARBA" id="ARBA00022691"/>
    </source>
</evidence>
<feature type="compositionally biased region" description="Basic and acidic residues" evidence="8">
    <location>
        <begin position="40"/>
        <end position="65"/>
    </location>
</feature>
<dbReference type="SMART" id="SM00508">
    <property type="entry name" value="PostSET"/>
    <property type="match status" value="1"/>
</dbReference>
<evidence type="ECO:0000256" key="4">
    <source>
        <dbReference type="ARBA" id="ARBA00022603"/>
    </source>
</evidence>
<dbReference type="InParanoid" id="A0A3N4KG40"/>
<feature type="compositionally biased region" description="Basic residues" evidence="8">
    <location>
        <begin position="271"/>
        <end position="281"/>
    </location>
</feature>
<dbReference type="OrthoDB" id="422362at2759"/>
<keyword evidence="6" id="KW-0949">S-adenosyl-L-methionine</keyword>
<protein>
    <recommendedName>
        <fullName evidence="14">SET domain-containing protein</fullName>
    </recommendedName>
</protein>
<keyword evidence="4" id="KW-0489">Methyltransferase</keyword>
<sequence>MQPSSTTSSVVDSASITNNSISATSISTTPERTSAAAEEVSEKEKNEVVKLVEEEIEHVAGKENGYETVEEGEGAQKGEGMENLSENEDEKDQTRNTRKLRDRARQSPTTPSNKKSTKKVKEIKTITRQLRSTAKKPSSASAKKFADKTRRQSKRLSIIATSKLLETTTPSAPRGKRSHDVMAAGSKSANAKLQGNGSHYAADGSLLRASKRSKKNLSYNEDTDDESSIARETSEELPENSQAKKPQKKKKVWLNQGLYLGQGQDLDVRKRPGGKSKKRGKPGVDRPAVLPLPMFTGSVIMDTVRDFKLPFNIFAPSPWKCGPIHNWKKLNHIAGTCIPFHYCQDVLIGEASQLWKREKASMAMCVCEEEKGCDEDCLNRCTWVECDEGNCNVPNNCSNRAFADLKERVKQGTKFAEGVETKNCGHGLRATRSFAPRQIVVEYTGEIITQEESERRMIEDYKDNNNYYLMLFHQNMILDATRGSVARFVNHSCNPNCRMEKWLVDGKPRMALFAGDYGIEAGDELTYDYNFNWFTGVSQQACHCGAENCRGALGKRADGLQKKPEPPAKGKNGKGKKKGINGKGGIVAEVKKPTRGRPKKVVANVQKSVIITPKRKYTKRKVVAAPVVSPSPAPEDDDSLDSSLDSSDDSDHPTEASPATLKKSSSLSEAARRRRNYNKAGRPRVTKTYKVNKTIRGGKGKIIHKSVTSKKAVSALKKKAFETVLTSTSTTTTTTTVKTKTSGPLSSASSVTSASTGTVMTRATRRSLGVTKAVDNVAQQLLEQAINTVLSSASVGVEEIPEGVIGTVAPALSAVQVAG</sequence>
<keyword evidence="3" id="KW-0158">Chromosome</keyword>
<accession>A0A3N4KG40</accession>
<keyword evidence="5" id="KW-0808">Transferase</keyword>
<evidence type="ECO:0000256" key="7">
    <source>
        <dbReference type="ARBA" id="ARBA00023242"/>
    </source>
</evidence>
<feature type="compositionally biased region" description="Basic residues" evidence="8">
    <location>
        <begin position="672"/>
        <end position="687"/>
    </location>
</feature>
<name>A0A3N4KG40_9PEZI</name>
<dbReference type="Pfam" id="PF00856">
    <property type="entry name" value="SET"/>
    <property type="match status" value="1"/>
</dbReference>
<feature type="region of interest" description="Disordered" evidence="8">
    <location>
        <begin position="620"/>
        <end position="688"/>
    </location>
</feature>
<dbReference type="SUPFAM" id="SSF82199">
    <property type="entry name" value="SET domain"/>
    <property type="match status" value="1"/>
</dbReference>
<dbReference type="PROSITE" id="PS50868">
    <property type="entry name" value="POST_SET"/>
    <property type="match status" value="1"/>
</dbReference>
<evidence type="ECO:0008006" key="14">
    <source>
        <dbReference type="Google" id="ProtNLM"/>
    </source>
</evidence>
<feature type="domain" description="Post-SET" evidence="10">
    <location>
        <begin position="538"/>
        <end position="554"/>
    </location>
</feature>
<evidence type="ECO:0000313" key="12">
    <source>
        <dbReference type="EMBL" id="RPB09503.1"/>
    </source>
</evidence>
<dbReference type="InterPro" id="IPR050777">
    <property type="entry name" value="SET2_Histone-Lys_MeTrsfase"/>
</dbReference>
<keyword evidence="7" id="KW-0539">Nucleus</keyword>
<feature type="region of interest" description="Disordered" evidence="8">
    <location>
        <begin position="735"/>
        <end position="758"/>
    </location>
</feature>
<comment type="subcellular location">
    <subcellularLocation>
        <location evidence="2">Chromosome</location>
    </subcellularLocation>
    <subcellularLocation>
        <location evidence="1">Nucleus</location>
    </subcellularLocation>
</comment>
<dbReference type="Gene3D" id="2.170.270.10">
    <property type="entry name" value="SET domain"/>
    <property type="match status" value="1"/>
</dbReference>
<dbReference type="SMART" id="SM00317">
    <property type="entry name" value="SET"/>
    <property type="match status" value="1"/>
</dbReference>
<dbReference type="GO" id="GO:0005634">
    <property type="term" value="C:nucleus"/>
    <property type="evidence" value="ECO:0007669"/>
    <property type="project" value="UniProtKB-SubCell"/>
</dbReference>
<feature type="compositionally biased region" description="Polar residues" evidence="8">
    <location>
        <begin position="187"/>
        <end position="197"/>
    </location>
</feature>
<feature type="compositionally biased region" description="Basic residues" evidence="8">
    <location>
        <begin position="571"/>
        <end position="580"/>
    </location>
</feature>
<reference evidence="12 13" key="1">
    <citation type="journal article" date="2018" name="Nat. Ecol. Evol.">
        <title>Pezizomycetes genomes reveal the molecular basis of ectomycorrhizal truffle lifestyle.</title>
        <authorList>
            <person name="Murat C."/>
            <person name="Payen T."/>
            <person name="Noel B."/>
            <person name="Kuo A."/>
            <person name="Morin E."/>
            <person name="Chen J."/>
            <person name="Kohler A."/>
            <person name="Krizsan K."/>
            <person name="Balestrini R."/>
            <person name="Da Silva C."/>
            <person name="Montanini B."/>
            <person name="Hainaut M."/>
            <person name="Levati E."/>
            <person name="Barry K.W."/>
            <person name="Belfiori B."/>
            <person name="Cichocki N."/>
            <person name="Clum A."/>
            <person name="Dockter R.B."/>
            <person name="Fauchery L."/>
            <person name="Guy J."/>
            <person name="Iotti M."/>
            <person name="Le Tacon F."/>
            <person name="Lindquist E.A."/>
            <person name="Lipzen A."/>
            <person name="Malagnac F."/>
            <person name="Mello A."/>
            <person name="Molinier V."/>
            <person name="Miyauchi S."/>
            <person name="Poulain J."/>
            <person name="Riccioni C."/>
            <person name="Rubini A."/>
            <person name="Sitrit Y."/>
            <person name="Splivallo R."/>
            <person name="Traeger S."/>
            <person name="Wang M."/>
            <person name="Zifcakova L."/>
            <person name="Wipf D."/>
            <person name="Zambonelli A."/>
            <person name="Paolocci F."/>
            <person name="Nowrousian M."/>
            <person name="Ottonello S."/>
            <person name="Baldrian P."/>
            <person name="Spatafora J.W."/>
            <person name="Henrissat B."/>
            <person name="Nagy L.G."/>
            <person name="Aury J.M."/>
            <person name="Wincker P."/>
            <person name="Grigoriev I.V."/>
            <person name="Bonfante P."/>
            <person name="Martin F.M."/>
        </authorList>
    </citation>
    <scope>NUCLEOTIDE SEQUENCE [LARGE SCALE GENOMIC DNA]</scope>
    <source>
        <strain evidence="12 13">CCBAS932</strain>
    </source>
</reference>
<gene>
    <name evidence="12" type="ORF">P167DRAFT_577351</name>
</gene>
<organism evidence="12 13">
    <name type="scientific">Morchella conica CCBAS932</name>
    <dbReference type="NCBI Taxonomy" id="1392247"/>
    <lineage>
        <taxon>Eukaryota</taxon>
        <taxon>Fungi</taxon>
        <taxon>Dikarya</taxon>
        <taxon>Ascomycota</taxon>
        <taxon>Pezizomycotina</taxon>
        <taxon>Pezizomycetes</taxon>
        <taxon>Pezizales</taxon>
        <taxon>Morchellaceae</taxon>
        <taxon>Morchella</taxon>
    </lineage>
</organism>